<reference evidence="1" key="1">
    <citation type="submission" date="2018-01" db="EMBL/GenBank/DDBJ databases">
        <title>An insight into the sialome of Amazonian anophelines.</title>
        <authorList>
            <person name="Ribeiro J.M."/>
            <person name="Scarpassa V."/>
            <person name="Calvo E."/>
        </authorList>
    </citation>
    <scope>NUCLEOTIDE SEQUENCE</scope>
    <source>
        <tissue evidence="1">Salivary glands</tissue>
    </source>
</reference>
<evidence type="ECO:0000313" key="1">
    <source>
        <dbReference type="EMBL" id="MBW47782.1"/>
    </source>
</evidence>
<dbReference type="EMBL" id="GGFK01014461">
    <property type="protein sequence ID" value="MBW47782.1"/>
    <property type="molecule type" value="Transcribed_RNA"/>
</dbReference>
<name>A0A2M4B463_9DIPT</name>
<sequence>MYLCIAVFVAAISPSMRTRTLPTGLHAQQPVALLVNVHSFSFRISENAHRCPRRLCCGGSISRCSAPCSVGFIFHRHRRRRVSRVEHAVCLCVYACSKP</sequence>
<dbReference type="AlphaFoldDB" id="A0A2M4B463"/>
<organism evidence="1">
    <name type="scientific">Anopheles triannulatus</name>
    <dbReference type="NCBI Taxonomy" id="58253"/>
    <lineage>
        <taxon>Eukaryota</taxon>
        <taxon>Metazoa</taxon>
        <taxon>Ecdysozoa</taxon>
        <taxon>Arthropoda</taxon>
        <taxon>Hexapoda</taxon>
        <taxon>Insecta</taxon>
        <taxon>Pterygota</taxon>
        <taxon>Neoptera</taxon>
        <taxon>Endopterygota</taxon>
        <taxon>Diptera</taxon>
        <taxon>Nematocera</taxon>
        <taxon>Culicoidea</taxon>
        <taxon>Culicidae</taxon>
        <taxon>Anophelinae</taxon>
        <taxon>Anopheles</taxon>
    </lineage>
</organism>
<proteinExistence type="predicted"/>
<accession>A0A2M4B463</accession>
<protein>
    <submittedName>
        <fullName evidence="1">Putative secreted protein</fullName>
    </submittedName>
</protein>